<keyword evidence="1" id="KW-0378">Hydrolase</keyword>
<dbReference type="AlphaFoldDB" id="A0A3B0RPI3"/>
<dbReference type="InterPro" id="IPR007709">
    <property type="entry name" value="N-FG_amidohydro"/>
</dbReference>
<name>A0A3B0RPI3_9ZZZZ</name>
<protein>
    <submittedName>
        <fullName evidence="1">N-formylglutamate deformylase</fullName>
        <ecNumber evidence="1">3.5.1.68</ecNumber>
    </submittedName>
</protein>
<proteinExistence type="predicted"/>
<dbReference type="Pfam" id="PF05013">
    <property type="entry name" value="FGase"/>
    <property type="match status" value="1"/>
</dbReference>
<gene>
    <name evidence="1" type="ORF">MNBD_ALPHA02-1290</name>
</gene>
<dbReference type="GO" id="GO:0050129">
    <property type="term" value="F:N-formylglutamate deformylase activity"/>
    <property type="evidence" value="ECO:0007669"/>
    <property type="project" value="UniProtKB-EC"/>
</dbReference>
<dbReference type="EC" id="3.5.1.68" evidence="1"/>
<sequence>MQPFSIFYPKNNSNGILFNSPHSSMYLPEDFLAQITIDPALLHHSGDILVDQLIRDVPKSGATSFINHYARTYVDTNRDAQEIDPGMFHNPDIRPIAKSQKVARGFGIFSRKSYNGQDIYGAKLPATEIKHRLMRVYHPVHDALRTTLNDLHQRRGFCLLVDCHSMPSYAFIDPSLSNSKQPDLIIGDCFGTSCPENLSRHVACFFTDQGLKVTFNIPYAGGYNTRTYGNPNDNRHAIQLEFNRALYMDEKTLEPHTGFSALQKMLTEFSENVSNFFCL</sequence>
<dbReference type="SUPFAM" id="SSF53187">
    <property type="entry name" value="Zn-dependent exopeptidases"/>
    <property type="match status" value="1"/>
</dbReference>
<evidence type="ECO:0000313" key="1">
    <source>
        <dbReference type="EMBL" id="VAV90516.1"/>
    </source>
</evidence>
<accession>A0A3B0RPI3</accession>
<dbReference type="Gene3D" id="3.40.630.40">
    <property type="entry name" value="Zn-dependent exopeptidases"/>
    <property type="match status" value="1"/>
</dbReference>
<reference evidence="1" key="1">
    <citation type="submission" date="2018-06" db="EMBL/GenBank/DDBJ databases">
        <authorList>
            <person name="Zhirakovskaya E."/>
        </authorList>
    </citation>
    <scope>NUCLEOTIDE SEQUENCE</scope>
</reference>
<dbReference type="EMBL" id="UOED01000058">
    <property type="protein sequence ID" value="VAV90516.1"/>
    <property type="molecule type" value="Genomic_DNA"/>
</dbReference>
<organism evidence="1">
    <name type="scientific">hydrothermal vent metagenome</name>
    <dbReference type="NCBI Taxonomy" id="652676"/>
    <lineage>
        <taxon>unclassified sequences</taxon>
        <taxon>metagenomes</taxon>
        <taxon>ecological metagenomes</taxon>
    </lineage>
</organism>